<sequence length="280" mass="31880">MALTQHVQVSTYRGLEPIERGQTETAISICVKWVSKSSRDRLAGYEQQQRLQESRIQLRKWAVEKSVLKKPGQCTGDGKFQGHHISIYAFVIGVHEVLQELDVQKPTKGTVLEVEAASDVEEDSGIVNEVNTFVAWADRRLSILDGKVDIDGDKLDRWICDQTYWSTQGHPRVGVVINTVFQKRKKSEYDDANGKCKFDAYQKALEGALKNSGEEEDEKQKEDVEKEWKTFATKRRGRGIEIINDYRNLLVRHEALNGEVPKKKMAEALMDSVSEKVQDI</sequence>
<accession>A0A0G4HVM2</accession>
<dbReference type="PhylomeDB" id="A0A0G4HVM2"/>
<gene>
    <name evidence="1" type="ORF">Cvel_1410</name>
</gene>
<evidence type="ECO:0000313" key="1">
    <source>
        <dbReference type="EMBL" id="CEM48518.1"/>
    </source>
</evidence>
<organism evidence="1">
    <name type="scientific">Chromera velia CCMP2878</name>
    <dbReference type="NCBI Taxonomy" id="1169474"/>
    <lineage>
        <taxon>Eukaryota</taxon>
        <taxon>Sar</taxon>
        <taxon>Alveolata</taxon>
        <taxon>Colpodellida</taxon>
        <taxon>Chromeraceae</taxon>
        <taxon>Chromera</taxon>
    </lineage>
</organism>
<reference evidence="1" key="1">
    <citation type="submission" date="2014-11" db="EMBL/GenBank/DDBJ databases">
        <authorList>
            <person name="Otto D Thomas"/>
            <person name="Naeem Raeece"/>
        </authorList>
    </citation>
    <scope>NUCLEOTIDE SEQUENCE</scope>
</reference>
<name>A0A0G4HVM2_9ALVE</name>
<proteinExistence type="predicted"/>
<protein>
    <submittedName>
        <fullName evidence="1">Uncharacterized protein</fullName>
    </submittedName>
</protein>
<dbReference type="EMBL" id="CDMZ01004059">
    <property type="protein sequence ID" value="CEM48518.1"/>
    <property type="molecule type" value="Genomic_DNA"/>
</dbReference>
<dbReference type="AlphaFoldDB" id="A0A0G4HVM2"/>
<dbReference type="VEuPathDB" id="CryptoDB:Cvel_1410"/>